<dbReference type="CDD" id="cd06439">
    <property type="entry name" value="CESA_like_1"/>
    <property type="match status" value="1"/>
</dbReference>
<keyword evidence="2" id="KW-0328">Glycosyltransferase</keyword>
<comment type="similarity">
    <text evidence="1">Belongs to the glycosyltransferase 2 family.</text>
</comment>
<dbReference type="PANTHER" id="PTHR43630">
    <property type="entry name" value="POLY-BETA-1,6-N-ACETYL-D-GLUCOSAMINE SYNTHASE"/>
    <property type="match status" value="1"/>
</dbReference>
<dbReference type="InterPro" id="IPR001173">
    <property type="entry name" value="Glyco_trans_2-like"/>
</dbReference>
<proteinExistence type="inferred from homology"/>
<comment type="caution">
    <text evidence="6">The sequence shown here is derived from an EMBL/GenBank/DDBJ whole genome shotgun (WGS) entry which is preliminary data.</text>
</comment>
<dbReference type="PANTHER" id="PTHR43630:SF1">
    <property type="entry name" value="POLY-BETA-1,6-N-ACETYL-D-GLUCOSAMINE SYNTHASE"/>
    <property type="match status" value="1"/>
</dbReference>
<dbReference type="RefSeq" id="WP_187255641.1">
    <property type="nucleotide sequence ID" value="NZ_JBHULF010000006.1"/>
</dbReference>
<feature type="transmembrane region" description="Helical" evidence="4">
    <location>
        <begin position="352"/>
        <end position="373"/>
    </location>
</feature>
<evidence type="ECO:0000256" key="3">
    <source>
        <dbReference type="ARBA" id="ARBA00022679"/>
    </source>
</evidence>
<reference evidence="6 7" key="1">
    <citation type="submission" date="2016-07" db="EMBL/GenBank/DDBJ databases">
        <title>Genome analysis of Flavihumibacter stibioxidans YS-17.</title>
        <authorList>
            <person name="Shi K."/>
            <person name="Han Y."/>
            <person name="Wang G."/>
        </authorList>
    </citation>
    <scope>NUCLEOTIDE SEQUENCE [LARGE SCALE GENOMIC DNA]</scope>
    <source>
        <strain evidence="6 7">YS-17</strain>
    </source>
</reference>
<accession>A0ABR7M6G1</accession>
<feature type="transmembrane region" description="Helical" evidence="4">
    <location>
        <begin position="296"/>
        <end position="318"/>
    </location>
</feature>
<keyword evidence="4" id="KW-0812">Transmembrane</keyword>
<dbReference type="Proteomes" id="UP000765802">
    <property type="component" value="Unassembled WGS sequence"/>
</dbReference>
<dbReference type="InterPro" id="IPR029044">
    <property type="entry name" value="Nucleotide-diphossugar_trans"/>
</dbReference>
<protein>
    <recommendedName>
        <fullName evidence="5">Glycosyltransferase 2-like domain-containing protein</fullName>
    </recommendedName>
</protein>
<name>A0ABR7M6G1_9BACT</name>
<dbReference type="SUPFAM" id="SSF53448">
    <property type="entry name" value="Nucleotide-diphospho-sugar transferases"/>
    <property type="match status" value="1"/>
</dbReference>
<keyword evidence="3" id="KW-0808">Transferase</keyword>
<feature type="domain" description="Glycosyltransferase 2-like" evidence="5">
    <location>
        <begin position="51"/>
        <end position="213"/>
    </location>
</feature>
<feature type="transmembrane region" description="Helical" evidence="4">
    <location>
        <begin position="7"/>
        <end position="31"/>
    </location>
</feature>
<organism evidence="6 7">
    <name type="scientific">Flavihumibacter stibioxidans</name>
    <dbReference type="NCBI Taxonomy" id="1834163"/>
    <lineage>
        <taxon>Bacteria</taxon>
        <taxon>Pseudomonadati</taxon>
        <taxon>Bacteroidota</taxon>
        <taxon>Chitinophagia</taxon>
        <taxon>Chitinophagales</taxon>
        <taxon>Chitinophagaceae</taxon>
        <taxon>Flavihumibacter</taxon>
    </lineage>
</organism>
<dbReference type="EMBL" id="MBUA01000001">
    <property type="protein sequence ID" value="MBC6490330.1"/>
    <property type="molecule type" value="Genomic_DNA"/>
</dbReference>
<keyword evidence="7" id="KW-1185">Reference proteome</keyword>
<evidence type="ECO:0000259" key="5">
    <source>
        <dbReference type="Pfam" id="PF00535"/>
    </source>
</evidence>
<evidence type="ECO:0000313" key="6">
    <source>
        <dbReference type="EMBL" id="MBC6490330.1"/>
    </source>
</evidence>
<keyword evidence="4" id="KW-1133">Transmembrane helix</keyword>
<evidence type="ECO:0000313" key="7">
    <source>
        <dbReference type="Proteomes" id="UP000765802"/>
    </source>
</evidence>
<evidence type="ECO:0000256" key="2">
    <source>
        <dbReference type="ARBA" id="ARBA00022676"/>
    </source>
</evidence>
<feature type="transmembrane region" description="Helical" evidence="4">
    <location>
        <begin position="324"/>
        <end position="345"/>
    </location>
</feature>
<gene>
    <name evidence="6" type="ORF">BC349_05105</name>
</gene>
<keyword evidence="4" id="KW-0472">Membrane</keyword>
<dbReference type="Pfam" id="PF00535">
    <property type="entry name" value="Glycos_transf_2"/>
    <property type="match status" value="1"/>
</dbReference>
<evidence type="ECO:0000256" key="4">
    <source>
        <dbReference type="SAM" id="Phobius"/>
    </source>
</evidence>
<sequence>MNILTEIIYWASLLVVVYTYLGYGLLMAVLARRVSGKTVRLLSDHELMPVTIIIPAYNEAAVLGSKIRNTLELGYPSHLLQVLVVTDGSTDGSDAIAGAFPQVELLHSPERLGKAMAINKAMELARNPYVMITDANAMLNPEGLKWLVSHYADADVGGVSGEKRVLAEGDDSTSGAGEGLYWKYESFLKKNDAIVNTLVGAAGEMFSFRRELFSPLEPDTILDDFVLSLRICEQGYRVAYEPRAWATEGGSVSIREEQKRKIRIAAGGFQAMSRLKSLYNVRKHPLLAFQYISHRVLRWTLTPLCLFLFVLVNIVLVVQDGGDWYRFTLLVQVLFYSAAVIGWLGARINTKWPLVFIPYYFLFMNWSVLAGWLKYRRGGQSAQWEKAGRGIS</sequence>
<dbReference type="Gene3D" id="3.90.550.10">
    <property type="entry name" value="Spore Coat Polysaccharide Biosynthesis Protein SpsA, Chain A"/>
    <property type="match status" value="1"/>
</dbReference>
<evidence type="ECO:0000256" key="1">
    <source>
        <dbReference type="ARBA" id="ARBA00006739"/>
    </source>
</evidence>